<proteinExistence type="predicted"/>
<accession>A0ACC0Y752</accession>
<dbReference type="Proteomes" id="UP001163603">
    <property type="component" value="Chromosome 8"/>
</dbReference>
<dbReference type="EMBL" id="CM047743">
    <property type="protein sequence ID" value="KAJ0030281.1"/>
    <property type="molecule type" value="Genomic_DNA"/>
</dbReference>
<comment type="caution">
    <text evidence="1">The sequence shown here is derived from an EMBL/GenBank/DDBJ whole genome shotgun (WGS) entry which is preliminary data.</text>
</comment>
<keyword evidence="2" id="KW-1185">Reference proteome</keyword>
<evidence type="ECO:0000313" key="2">
    <source>
        <dbReference type="Proteomes" id="UP001163603"/>
    </source>
</evidence>
<sequence>MYMSGIDLSSNKLIGEIPHQIGNLTMLHSLNFSHNNLTGPIPSEISNLKGN</sequence>
<evidence type="ECO:0000313" key="1">
    <source>
        <dbReference type="EMBL" id="KAJ0030281.1"/>
    </source>
</evidence>
<gene>
    <name evidence="1" type="ORF">Pint_14567</name>
</gene>
<name>A0ACC0Y752_9ROSI</name>
<protein>
    <submittedName>
        <fullName evidence="1">Uncharacterized protein</fullName>
    </submittedName>
</protein>
<organism evidence="1 2">
    <name type="scientific">Pistacia integerrima</name>
    <dbReference type="NCBI Taxonomy" id="434235"/>
    <lineage>
        <taxon>Eukaryota</taxon>
        <taxon>Viridiplantae</taxon>
        <taxon>Streptophyta</taxon>
        <taxon>Embryophyta</taxon>
        <taxon>Tracheophyta</taxon>
        <taxon>Spermatophyta</taxon>
        <taxon>Magnoliopsida</taxon>
        <taxon>eudicotyledons</taxon>
        <taxon>Gunneridae</taxon>
        <taxon>Pentapetalae</taxon>
        <taxon>rosids</taxon>
        <taxon>malvids</taxon>
        <taxon>Sapindales</taxon>
        <taxon>Anacardiaceae</taxon>
        <taxon>Pistacia</taxon>
    </lineage>
</organism>
<reference evidence="2" key="1">
    <citation type="journal article" date="2023" name="G3 (Bethesda)">
        <title>Genome assembly and association tests identify interacting loci associated with vigor, precocity, and sex in interspecific pistachio rootstocks.</title>
        <authorList>
            <person name="Palmer W."/>
            <person name="Jacygrad E."/>
            <person name="Sagayaradj S."/>
            <person name="Cavanaugh K."/>
            <person name="Han R."/>
            <person name="Bertier L."/>
            <person name="Beede B."/>
            <person name="Kafkas S."/>
            <person name="Golino D."/>
            <person name="Preece J."/>
            <person name="Michelmore R."/>
        </authorList>
    </citation>
    <scope>NUCLEOTIDE SEQUENCE [LARGE SCALE GENOMIC DNA]</scope>
</reference>